<proteinExistence type="predicted"/>
<evidence type="ECO:0000313" key="5">
    <source>
        <dbReference type="EMBL" id="CAB4222924.1"/>
    </source>
</evidence>
<protein>
    <submittedName>
        <fullName evidence="1">Uncharacterized protein</fullName>
    </submittedName>
</protein>
<dbReference type="EMBL" id="LR797007">
    <property type="protein sequence ID" value="CAB4180893.1"/>
    <property type="molecule type" value="Genomic_DNA"/>
</dbReference>
<reference evidence="1" key="1">
    <citation type="submission" date="2020-05" db="EMBL/GenBank/DDBJ databases">
        <authorList>
            <person name="Chiriac C."/>
            <person name="Salcher M."/>
            <person name="Ghai R."/>
            <person name="Kavagutti S V."/>
        </authorList>
    </citation>
    <scope>NUCLEOTIDE SEQUENCE</scope>
</reference>
<accession>A0A6J5P9V0</accession>
<dbReference type="EMBL" id="LR797225">
    <property type="protein sequence ID" value="CAB4195045.1"/>
    <property type="molecule type" value="Genomic_DNA"/>
</dbReference>
<dbReference type="EMBL" id="LR796993">
    <property type="protein sequence ID" value="CAB4180199.1"/>
    <property type="molecule type" value="Genomic_DNA"/>
</dbReference>
<dbReference type="EMBL" id="LR796822">
    <property type="protein sequence ID" value="CAB4168283.1"/>
    <property type="molecule type" value="Genomic_DNA"/>
</dbReference>
<dbReference type="EMBL" id="LR797526">
    <property type="protein sequence ID" value="CAB4222924.1"/>
    <property type="molecule type" value="Genomic_DNA"/>
</dbReference>
<evidence type="ECO:0000313" key="2">
    <source>
        <dbReference type="EMBL" id="CAB4180199.1"/>
    </source>
</evidence>
<evidence type="ECO:0000313" key="3">
    <source>
        <dbReference type="EMBL" id="CAB4180893.1"/>
    </source>
</evidence>
<organism evidence="1">
    <name type="scientific">uncultured Caudovirales phage</name>
    <dbReference type="NCBI Taxonomy" id="2100421"/>
    <lineage>
        <taxon>Viruses</taxon>
        <taxon>Duplodnaviria</taxon>
        <taxon>Heunggongvirae</taxon>
        <taxon>Uroviricota</taxon>
        <taxon>Caudoviricetes</taxon>
        <taxon>Peduoviridae</taxon>
        <taxon>Maltschvirus</taxon>
        <taxon>Maltschvirus maltsch</taxon>
    </lineage>
</organism>
<gene>
    <name evidence="2" type="ORF">UFOVP1050_15</name>
    <name evidence="3" type="ORF">UFOVP1059_5</name>
    <name evidence="4" type="ORF">UFOVP1274_23</name>
    <name evidence="5" type="ORF">UFOVP1662_12</name>
    <name evidence="1" type="ORF">UFOVP883_13</name>
</gene>
<evidence type="ECO:0000313" key="4">
    <source>
        <dbReference type="EMBL" id="CAB4195045.1"/>
    </source>
</evidence>
<sequence length="52" mass="5880">MVEITHKCRKCAKMTRHLIRIVTDNLPPNVKVLECSKCGVMGIALIDEKDLD</sequence>
<evidence type="ECO:0000313" key="1">
    <source>
        <dbReference type="EMBL" id="CAB4168283.1"/>
    </source>
</evidence>
<name>A0A6J5P9V0_9CAUD</name>